<name>A0A917DMR8_9SPHN</name>
<dbReference type="GO" id="GO:0046872">
    <property type="term" value="F:metal ion binding"/>
    <property type="evidence" value="ECO:0007669"/>
    <property type="project" value="UniProtKB-KW"/>
</dbReference>
<evidence type="ECO:0000313" key="8">
    <source>
        <dbReference type="EMBL" id="GGD52297.1"/>
    </source>
</evidence>
<dbReference type="GO" id="GO:0016818">
    <property type="term" value="F:hydrolase activity, acting on acid anhydrides, in phosphorus-containing anhydrides"/>
    <property type="evidence" value="ECO:0007669"/>
    <property type="project" value="InterPro"/>
</dbReference>
<dbReference type="AlphaFoldDB" id="A0A917DMR8"/>
<accession>A0A917DMR8</accession>
<comment type="caution">
    <text evidence="8">The sequence shown here is derived from an EMBL/GenBank/DDBJ whole genome shotgun (WGS) entry which is preliminary data.</text>
</comment>
<dbReference type="InterPro" id="IPR015797">
    <property type="entry name" value="NUDIX_hydrolase-like_dom_sf"/>
</dbReference>
<proteinExistence type="predicted"/>
<gene>
    <name evidence="8" type="ORF">GCM10010989_27980</name>
</gene>
<evidence type="ECO:0000313" key="9">
    <source>
        <dbReference type="Proteomes" id="UP000598997"/>
    </source>
</evidence>
<dbReference type="PANTHER" id="PTHR12318">
    <property type="entry name" value="TESTOSTERONE-REGULATED PROTEIN RP2"/>
    <property type="match status" value="1"/>
</dbReference>
<feature type="domain" description="Nudix hydrolase" evidence="7">
    <location>
        <begin position="9"/>
        <end position="196"/>
    </location>
</feature>
<protein>
    <submittedName>
        <fullName evidence="8">NUDIX hydrolase</fullName>
    </submittedName>
</protein>
<organism evidence="8 9">
    <name type="scientific">Croceicoccus pelagius</name>
    <dbReference type="NCBI Taxonomy" id="1703341"/>
    <lineage>
        <taxon>Bacteria</taxon>
        <taxon>Pseudomonadati</taxon>
        <taxon>Pseudomonadota</taxon>
        <taxon>Alphaproteobacteria</taxon>
        <taxon>Sphingomonadales</taxon>
        <taxon>Erythrobacteraceae</taxon>
        <taxon>Croceicoccus</taxon>
    </lineage>
</organism>
<keyword evidence="3" id="KW-0479">Metal-binding</keyword>
<evidence type="ECO:0000259" key="7">
    <source>
        <dbReference type="PROSITE" id="PS51462"/>
    </source>
</evidence>
<dbReference type="Gene3D" id="3.90.79.10">
    <property type="entry name" value="Nucleoside Triphosphate Pyrophosphohydrolase"/>
    <property type="match status" value="1"/>
</dbReference>
<evidence type="ECO:0000256" key="2">
    <source>
        <dbReference type="ARBA" id="ARBA00001946"/>
    </source>
</evidence>
<evidence type="ECO:0000256" key="4">
    <source>
        <dbReference type="ARBA" id="ARBA00022801"/>
    </source>
</evidence>
<evidence type="ECO:0000256" key="3">
    <source>
        <dbReference type="ARBA" id="ARBA00022723"/>
    </source>
</evidence>
<dbReference type="SUPFAM" id="SSF55811">
    <property type="entry name" value="Nudix"/>
    <property type="match status" value="1"/>
</dbReference>
<keyword evidence="4 8" id="KW-0378">Hydrolase</keyword>
<reference evidence="8 9" key="1">
    <citation type="journal article" date="2014" name="Int. J. Syst. Evol. Microbiol.">
        <title>Complete genome sequence of Corynebacterium casei LMG S-19264T (=DSM 44701T), isolated from a smear-ripened cheese.</title>
        <authorList>
            <consortium name="US DOE Joint Genome Institute (JGI-PGF)"/>
            <person name="Walter F."/>
            <person name="Albersmeier A."/>
            <person name="Kalinowski J."/>
            <person name="Ruckert C."/>
        </authorList>
    </citation>
    <scope>NUCLEOTIDE SEQUENCE [LARGE SCALE GENOMIC DNA]</scope>
    <source>
        <strain evidence="8 9">CGMCC 1.15358</strain>
    </source>
</reference>
<evidence type="ECO:0000256" key="1">
    <source>
        <dbReference type="ARBA" id="ARBA00001936"/>
    </source>
</evidence>
<comment type="cofactor">
    <cofactor evidence="2">
        <name>Mg(2+)</name>
        <dbReference type="ChEBI" id="CHEBI:18420"/>
    </cofactor>
</comment>
<keyword evidence="9" id="KW-1185">Reference proteome</keyword>
<dbReference type="InterPro" id="IPR000086">
    <property type="entry name" value="NUDIX_hydrolase_dom"/>
</dbReference>
<dbReference type="InterPro" id="IPR039121">
    <property type="entry name" value="NUDT19"/>
</dbReference>
<sequence>MTSPENPSPGIPASTLIAFRNGVDGTEILMVRRSKKLAFGAGAAVFPGGRIDAADHDLAADMSGDPEWNVARVAAVRETLEETGLLVGVDGQVTATQASEARAALCSGTPLTNLLSDLGLAIVPDALVPFARWFPPLSIPRRFDTRFLIADLGTGAVDLSADGSETTEHFWITPEAMLARAETSDEELMFPTRMNLLRIAQLGNFERAREQARAIPPRMVMPVIAEENGERCLIMPEGHGYPHFAEPLGTIRRH</sequence>
<evidence type="ECO:0000256" key="6">
    <source>
        <dbReference type="ARBA" id="ARBA00023211"/>
    </source>
</evidence>
<evidence type="ECO:0000256" key="5">
    <source>
        <dbReference type="ARBA" id="ARBA00022842"/>
    </source>
</evidence>
<dbReference type="RefSeq" id="WP_066761409.1">
    <property type="nucleotide sequence ID" value="NZ_BMIO01000011.1"/>
</dbReference>
<keyword evidence="5" id="KW-0460">Magnesium</keyword>
<dbReference type="EMBL" id="BMIO01000011">
    <property type="protein sequence ID" value="GGD52297.1"/>
    <property type="molecule type" value="Genomic_DNA"/>
</dbReference>
<comment type="cofactor">
    <cofactor evidence="1">
        <name>Mn(2+)</name>
        <dbReference type="ChEBI" id="CHEBI:29035"/>
    </cofactor>
</comment>
<keyword evidence="6" id="KW-0464">Manganese</keyword>
<dbReference type="CDD" id="cd18870">
    <property type="entry name" value="NUDIX_AcylCoAdiphos_Nudt19"/>
    <property type="match status" value="1"/>
</dbReference>
<dbReference type="PANTHER" id="PTHR12318:SF0">
    <property type="entry name" value="ACYL-COENZYME A DIPHOSPHATASE NUDT19"/>
    <property type="match status" value="1"/>
</dbReference>
<dbReference type="OrthoDB" id="7183442at2"/>
<dbReference type="PROSITE" id="PS51462">
    <property type="entry name" value="NUDIX"/>
    <property type="match status" value="1"/>
</dbReference>
<dbReference type="Proteomes" id="UP000598997">
    <property type="component" value="Unassembled WGS sequence"/>
</dbReference>